<feature type="region of interest" description="Disordered" evidence="3">
    <location>
        <begin position="68"/>
        <end position="126"/>
    </location>
</feature>
<dbReference type="Proteomes" id="UP001175271">
    <property type="component" value="Unassembled WGS sequence"/>
</dbReference>
<proteinExistence type="predicted"/>
<comment type="caution">
    <text evidence="5">The sequence shown here is derived from an EMBL/GenBank/DDBJ whole genome shotgun (WGS) entry which is preliminary data.</text>
</comment>
<organism evidence="5 6">
    <name type="scientific">Steinernema hermaphroditum</name>
    <dbReference type="NCBI Taxonomy" id="289476"/>
    <lineage>
        <taxon>Eukaryota</taxon>
        <taxon>Metazoa</taxon>
        <taxon>Ecdysozoa</taxon>
        <taxon>Nematoda</taxon>
        <taxon>Chromadorea</taxon>
        <taxon>Rhabditida</taxon>
        <taxon>Tylenchina</taxon>
        <taxon>Panagrolaimomorpha</taxon>
        <taxon>Strongyloidoidea</taxon>
        <taxon>Steinernematidae</taxon>
        <taxon>Steinernema</taxon>
    </lineage>
</organism>
<evidence type="ECO:0000313" key="6">
    <source>
        <dbReference type="Proteomes" id="UP001175271"/>
    </source>
</evidence>
<feature type="compositionally biased region" description="Gly residues" evidence="3">
    <location>
        <begin position="91"/>
        <end position="100"/>
    </location>
</feature>
<feature type="compositionally biased region" description="Low complexity" evidence="3">
    <location>
        <begin position="101"/>
        <end position="126"/>
    </location>
</feature>
<accession>A0AA39HHH7</accession>
<sequence length="126" mass="13190">MVNRLLGSLLVSLGVSLLIFGFALAEEDELTELQNKVEELSGRMEEFVLRTDDLSNQVVLLKKKLRDMGCDDEEDSCRGPPGRPGSDGLPGMPGGDGLPGMDGMPGLMGPVGPQGPPGNDGTCSCS</sequence>
<evidence type="ECO:0000313" key="5">
    <source>
        <dbReference type="EMBL" id="KAK0405968.1"/>
    </source>
</evidence>
<gene>
    <name evidence="5" type="ORF">QR680_018287</name>
</gene>
<dbReference type="Pfam" id="PF01391">
    <property type="entry name" value="Collagen"/>
    <property type="match status" value="1"/>
</dbReference>
<evidence type="ECO:0008006" key="7">
    <source>
        <dbReference type="Google" id="ProtNLM"/>
    </source>
</evidence>
<evidence type="ECO:0000256" key="1">
    <source>
        <dbReference type="ARBA" id="ARBA00022737"/>
    </source>
</evidence>
<reference evidence="5" key="1">
    <citation type="submission" date="2023-06" db="EMBL/GenBank/DDBJ databases">
        <title>Genomic analysis of the entomopathogenic nematode Steinernema hermaphroditum.</title>
        <authorList>
            <person name="Schwarz E.M."/>
            <person name="Heppert J.K."/>
            <person name="Baniya A."/>
            <person name="Schwartz H.T."/>
            <person name="Tan C.-H."/>
            <person name="Antoshechkin I."/>
            <person name="Sternberg P.W."/>
            <person name="Goodrich-Blair H."/>
            <person name="Dillman A.R."/>
        </authorList>
    </citation>
    <scope>NUCLEOTIDE SEQUENCE</scope>
    <source>
        <strain evidence="5">PS9179</strain>
        <tissue evidence="5">Whole animal</tissue>
    </source>
</reference>
<feature type="signal peptide" evidence="4">
    <location>
        <begin position="1"/>
        <end position="25"/>
    </location>
</feature>
<protein>
    <recommendedName>
        <fullName evidence="7">Nematode cuticle collagen N-terminal domain-containing protein</fullName>
    </recommendedName>
</protein>
<name>A0AA39HHH7_9BILA</name>
<evidence type="ECO:0000256" key="4">
    <source>
        <dbReference type="SAM" id="SignalP"/>
    </source>
</evidence>
<keyword evidence="1" id="KW-0677">Repeat</keyword>
<feature type="coiled-coil region" evidence="2">
    <location>
        <begin position="23"/>
        <end position="50"/>
    </location>
</feature>
<dbReference type="AlphaFoldDB" id="A0AA39HHH7"/>
<keyword evidence="6" id="KW-1185">Reference proteome</keyword>
<dbReference type="InterPro" id="IPR008160">
    <property type="entry name" value="Collagen"/>
</dbReference>
<keyword evidence="4" id="KW-0732">Signal</keyword>
<evidence type="ECO:0000256" key="3">
    <source>
        <dbReference type="SAM" id="MobiDB-lite"/>
    </source>
</evidence>
<feature type="chain" id="PRO_5041201714" description="Nematode cuticle collagen N-terminal domain-containing protein" evidence="4">
    <location>
        <begin position="26"/>
        <end position="126"/>
    </location>
</feature>
<dbReference type="EMBL" id="JAUCMV010000004">
    <property type="protein sequence ID" value="KAK0405968.1"/>
    <property type="molecule type" value="Genomic_DNA"/>
</dbReference>
<keyword evidence="2" id="KW-0175">Coiled coil</keyword>
<evidence type="ECO:0000256" key="2">
    <source>
        <dbReference type="SAM" id="Coils"/>
    </source>
</evidence>